<keyword evidence="1" id="KW-0472">Membrane</keyword>
<dbReference type="EMBL" id="WMBF01000006">
    <property type="protein sequence ID" value="MBW5420292.1"/>
    <property type="molecule type" value="Genomic_DNA"/>
</dbReference>
<evidence type="ECO:0000256" key="1">
    <source>
        <dbReference type="SAM" id="Phobius"/>
    </source>
</evidence>
<dbReference type="Proteomes" id="UP001197114">
    <property type="component" value="Unassembled WGS sequence"/>
</dbReference>
<keyword evidence="3" id="KW-1185">Reference proteome</keyword>
<comment type="caution">
    <text evidence="2">The sequence shown here is derived from an EMBL/GenBank/DDBJ whole genome shotgun (WGS) entry which is preliminary data.</text>
</comment>
<evidence type="ECO:0000313" key="2">
    <source>
        <dbReference type="EMBL" id="MBW5420292.1"/>
    </source>
</evidence>
<dbReference type="RefSeq" id="WP_219686792.1">
    <property type="nucleotide sequence ID" value="NZ_WMBF01000006.1"/>
</dbReference>
<reference evidence="2 3" key="1">
    <citation type="submission" date="2019-11" db="EMBL/GenBank/DDBJ databases">
        <authorList>
            <person name="Ay H."/>
        </authorList>
    </citation>
    <scope>NUCLEOTIDE SEQUENCE [LARGE SCALE GENOMIC DNA]</scope>
    <source>
        <strain evidence="2 3">BG9H</strain>
    </source>
</reference>
<proteinExistence type="predicted"/>
<organism evidence="2 3">
    <name type="scientific">Streptomyces anatolicus</name>
    <dbReference type="NCBI Taxonomy" id="2675858"/>
    <lineage>
        <taxon>Bacteria</taxon>
        <taxon>Bacillati</taxon>
        <taxon>Actinomycetota</taxon>
        <taxon>Actinomycetes</taxon>
        <taxon>Kitasatosporales</taxon>
        <taxon>Streptomycetaceae</taxon>
        <taxon>Streptomyces</taxon>
    </lineage>
</organism>
<protein>
    <submittedName>
        <fullName evidence="2">Uncharacterized protein</fullName>
    </submittedName>
</protein>
<sequence length="66" mass="6779">MTGIGGLILALVCFTPVGLAAGIAIATRGGREPHWLVPLVRVTAVTVAAFCFLLAAVHQLTEALLP</sequence>
<keyword evidence="1" id="KW-1133">Transmembrane helix</keyword>
<name>A0ABS6YFW6_9ACTN</name>
<gene>
    <name evidence="2" type="ORF">GKQ77_01735</name>
</gene>
<keyword evidence="1" id="KW-0812">Transmembrane</keyword>
<evidence type="ECO:0000313" key="3">
    <source>
        <dbReference type="Proteomes" id="UP001197114"/>
    </source>
</evidence>
<accession>A0ABS6YFW6</accession>
<feature type="transmembrane region" description="Helical" evidence="1">
    <location>
        <begin position="36"/>
        <end position="57"/>
    </location>
</feature>